<dbReference type="EMBL" id="MU006092">
    <property type="protein sequence ID" value="KAF2840850.1"/>
    <property type="molecule type" value="Genomic_DNA"/>
</dbReference>
<protein>
    <recommendedName>
        <fullName evidence="3 8">Mediator of RNA polymerase II transcription subunit 18</fullName>
    </recommendedName>
    <alternativeName>
        <fullName evidence="7 8">Mediator complex subunit 18</fullName>
    </alternativeName>
</protein>
<proteinExistence type="inferred from homology"/>
<dbReference type="PANTHER" id="PTHR13321:SF2">
    <property type="entry name" value="MEDIATOR OF RNA POLYMERASE II TRANSCRIPTION SUBUNIT 18"/>
    <property type="match status" value="1"/>
</dbReference>
<dbReference type="InterPro" id="IPR019095">
    <property type="entry name" value="Mediator_Med18"/>
</dbReference>
<evidence type="ECO:0000256" key="3">
    <source>
        <dbReference type="ARBA" id="ARBA00019612"/>
    </source>
</evidence>
<organism evidence="9 10">
    <name type="scientific">Patellaria atrata CBS 101060</name>
    <dbReference type="NCBI Taxonomy" id="1346257"/>
    <lineage>
        <taxon>Eukaryota</taxon>
        <taxon>Fungi</taxon>
        <taxon>Dikarya</taxon>
        <taxon>Ascomycota</taxon>
        <taxon>Pezizomycotina</taxon>
        <taxon>Dothideomycetes</taxon>
        <taxon>Dothideomycetes incertae sedis</taxon>
        <taxon>Patellariales</taxon>
        <taxon>Patellariaceae</taxon>
        <taxon>Patellaria</taxon>
    </lineage>
</organism>
<dbReference type="GO" id="GO:0006369">
    <property type="term" value="P:termination of RNA polymerase II transcription"/>
    <property type="evidence" value="ECO:0007669"/>
    <property type="project" value="TreeGrafter"/>
</dbReference>
<keyword evidence="10" id="KW-1185">Reference proteome</keyword>
<evidence type="ECO:0000256" key="7">
    <source>
        <dbReference type="ARBA" id="ARBA00032012"/>
    </source>
</evidence>
<dbReference type="Gene3D" id="2.40.320.10">
    <property type="entry name" value="Hypothetical Protein Pfu-838710-001"/>
    <property type="match status" value="1"/>
</dbReference>
<dbReference type="GO" id="GO:0016592">
    <property type="term" value="C:mediator complex"/>
    <property type="evidence" value="ECO:0007669"/>
    <property type="project" value="InterPro"/>
</dbReference>
<dbReference type="GO" id="GO:0006357">
    <property type="term" value="P:regulation of transcription by RNA polymerase II"/>
    <property type="evidence" value="ECO:0007669"/>
    <property type="project" value="InterPro"/>
</dbReference>
<evidence type="ECO:0000256" key="2">
    <source>
        <dbReference type="ARBA" id="ARBA00009814"/>
    </source>
</evidence>
<keyword evidence="4 8" id="KW-0805">Transcription regulation</keyword>
<evidence type="ECO:0000256" key="1">
    <source>
        <dbReference type="ARBA" id="ARBA00004123"/>
    </source>
</evidence>
<dbReference type="Pfam" id="PF09637">
    <property type="entry name" value="Med18"/>
    <property type="match status" value="1"/>
</dbReference>
<accession>A0A9P4SE01</accession>
<keyword evidence="5 8" id="KW-0804">Transcription</keyword>
<evidence type="ECO:0000256" key="8">
    <source>
        <dbReference type="RuleBase" id="RU364150"/>
    </source>
</evidence>
<dbReference type="OrthoDB" id="5348092at2759"/>
<evidence type="ECO:0000256" key="4">
    <source>
        <dbReference type="ARBA" id="ARBA00023015"/>
    </source>
</evidence>
<gene>
    <name evidence="8" type="primary">MED18</name>
    <name evidence="9" type="ORF">M501DRAFT_1023203</name>
</gene>
<keyword evidence="6 8" id="KW-0539">Nucleus</keyword>
<dbReference type="PANTHER" id="PTHR13321">
    <property type="entry name" value="MEDIATOR OF RNA POLYMERASE II TRANSCRIPTION, SUBUNIT 18"/>
    <property type="match status" value="1"/>
</dbReference>
<dbReference type="Proteomes" id="UP000799429">
    <property type="component" value="Unassembled WGS sequence"/>
</dbReference>
<dbReference type="GO" id="GO:0003712">
    <property type="term" value="F:transcription coregulator activity"/>
    <property type="evidence" value="ECO:0007669"/>
    <property type="project" value="InterPro"/>
</dbReference>
<sequence length="252" mass="28627">MHEILLFGQVPDLRHESVLKILAGLAAMQPQRVIERHAIYRPYRGQVQRASIHTGGSQVVQNAKVNRQEPQVKDLYYTKLVQSLTDDDLNSEKLTVQSNGKSTAGSWSFQFHDVPEPSMKQASQRMVAITAINEGDPNAWMNALGYNYLSEHILEGHRVVHENVIVLLHRLLRFPPEMRSRQAPREQLLPLNDLNPFKAQTGYVIQASIRISEPKPEIIKKALAELTKFKDQVKGIVDLTVVDRLSLDTRIK</sequence>
<evidence type="ECO:0000256" key="5">
    <source>
        <dbReference type="ARBA" id="ARBA00023163"/>
    </source>
</evidence>
<reference evidence="9" key="1">
    <citation type="journal article" date="2020" name="Stud. Mycol.">
        <title>101 Dothideomycetes genomes: a test case for predicting lifestyles and emergence of pathogens.</title>
        <authorList>
            <person name="Haridas S."/>
            <person name="Albert R."/>
            <person name="Binder M."/>
            <person name="Bloem J."/>
            <person name="Labutti K."/>
            <person name="Salamov A."/>
            <person name="Andreopoulos B."/>
            <person name="Baker S."/>
            <person name="Barry K."/>
            <person name="Bills G."/>
            <person name="Bluhm B."/>
            <person name="Cannon C."/>
            <person name="Castanera R."/>
            <person name="Culley D."/>
            <person name="Daum C."/>
            <person name="Ezra D."/>
            <person name="Gonzalez J."/>
            <person name="Henrissat B."/>
            <person name="Kuo A."/>
            <person name="Liang C."/>
            <person name="Lipzen A."/>
            <person name="Lutzoni F."/>
            <person name="Magnuson J."/>
            <person name="Mondo S."/>
            <person name="Nolan M."/>
            <person name="Ohm R."/>
            <person name="Pangilinan J."/>
            <person name="Park H.-J."/>
            <person name="Ramirez L."/>
            <person name="Alfaro M."/>
            <person name="Sun H."/>
            <person name="Tritt A."/>
            <person name="Yoshinaga Y."/>
            <person name="Zwiers L.-H."/>
            <person name="Turgeon B."/>
            <person name="Goodwin S."/>
            <person name="Spatafora J."/>
            <person name="Crous P."/>
            <person name="Grigoriev I."/>
        </authorList>
    </citation>
    <scope>NUCLEOTIDE SEQUENCE</scope>
    <source>
        <strain evidence="9">CBS 101060</strain>
    </source>
</reference>
<keyword evidence="8" id="KW-0010">Activator</keyword>
<comment type="subunit">
    <text evidence="8">Component of the Mediator complex.</text>
</comment>
<dbReference type="AlphaFoldDB" id="A0A9P4SE01"/>
<evidence type="ECO:0000256" key="6">
    <source>
        <dbReference type="ARBA" id="ARBA00023242"/>
    </source>
</evidence>
<comment type="function">
    <text evidence="8">Component of the Mediator complex, a coactivator involved in the regulated transcription of nearly all RNA polymerase II-dependent genes. Mediator functions as a bridge to convey information from gene-specific regulatory proteins to the basal RNA polymerase II transcription machinery. Mediator is recruited to promoters by direct interactions with regulatory proteins and serves as a scaffold for the assembly of a functional preinitiation complex with RNA polymerase II and the general transcription factors.</text>
</comment>
<comment type="similarity">
    <text evidence="2 8">Belongs to the Mediator complex subunit 18 family.</text>
</comment>
<name>A0A9P4SE01_9PEZI</name>
<evidence type="ECO:0000313" key="10">
    <source>
        <dbReference type="Proteomes" id="UP000799429"/>
    </source>
</evidence>
<evidence type="ECO:0000313" key="9">
    <source>
        <dbReference type="EMBL" id="KAF2840850.1"/>
    </source>
</evidence>
<dbReference type="GO" id="GO:0070847">
    <property type="term" value="C:core mediator complex"/>
    <property type="evidence" value="ECO:0007669"/>
    <property type="project" value="TreeGrafter"/>
</dbReference>
<comment type="caution">
    <text evidence="9">The sequence shown here is derived from an EMBL/GenBank/DDBJ whole genome shotgun (WGS) entry which is preliminary data.</text>
</comment>
<comment type="subcellular location">
    <subcellularLocation>
        <location evidence="1 8">Nucleus</location>
    </subcellularLocation>
</comment>